<dbReference type="EMBL" id="JANBPW010000014">
    <property type="protein sequence ID" value="KAJ1951454.1"/>
    <property type="molecule type" value="Genomic_DNA"/>
</dbReference>
<reference evidence="1" key="1">
    <citation type="submission" date="2022-07" db="EMBL/GenBank/DDBJ databases">
        <title>Phylogenomic reconstructions and comparative analyses of Kickxellomycotina fungi.</title>
        <authorList>
            <person name="Reynolds N.K."/>
            <person name="Stajich J.E."/>
            <person name="Barry K."/>
            <person name="Grigoriev I.V."/>
            <person name="Crous P."/>
            <person name="Smith M.E."/>
        </authorList>
    </citation>
    <scope>NUCLEOTIDE SEQUENCE</scope>
    <source>
        <strain evidence="1">NRRL 5244</strain>
    </source>
</reference>
<sequence length="158" mass="17187">MSPRVPTAFRPLETTASFESPRRATTTVPSFYGDYSCDFSVLSRLEERWCPSRPATCRPRSDCVAPVPRRGFAPCRPSSSSSSSLVDDDAACMELRSIFGHADIEPSSSRSSSLYAPSVEGQSDPGFFPLEEIVVRSCSPISRSSNPMPMNEGFGASF</sequence>
<evidence type="ECO:0000313" key="1">
    <source>
        <dbReference type="EMBL" id="KAJ1951454.1"/>
    </source>
</evidence>
<dbReference type="Proteomes" id="UP001150603">
    <property type="component" value="Unassembled WGS sequence"/>
</dbReference>
<organism evidence="1 2">
    <name type="scientific">Linderina macrospora</name>
    <dbReference type="NCBI Taxonomy" id="4868"/>
    <lineage>
        <taxon>Eukaryota</taxon>
        <taxon>Fungi</taxon>
        <taxon>Fungi incertae sedis</taxon>
        <taxon>Zoopagomycota</taxon>
        <taxon>Kickxellomycotina</taxon>
        <taxon>Kickxellomycetes</taxon>
        <taxon>Kickxellales</taxon>
        <taxon>Kickxellaceae</taxon>
        <taxon>Linderina</taxon>
    </lineage>
</organism>
<evidence type="ECO:0000313" key="2">
    <source>
        <dbReference type="Proteomes" id="UP001150603"/>
    </source>
</evidence>
<protein>
    <submittedName>
        <fullName evidence="1">Uncharacterized protein</fullName>
    </submittedName>
</protein>
<proteinExistence type="predicted"/>
<name>A0ACC1JHP6_9FUNG</name>
<accession>A0ACC1JHP6</accession>
<gene>
    <name evidence="1" type="ORF">FBU59_000144</name>
</gene>
<keyword evidence="2" id="KW-1185">Reference proteome</keyword>
<comment type="caution">
    <text evidence="1">The sequence shown here is derived from an EMBL/GenBank/DDBJ whole genome shotgun (WGS) entry which is preliminary data.</text>
</comment>